<feature type="coiled-coil region" evidence="4">
    <location>
        <begin position="2874"/>
        <end position="2999"/>
    </location>
</feature>
<dbReference type="Gene3D" id="1.10.287.1490">
    <property type="match status" value="1"/>
</dbReference>
<reference evidence="6 7" key="1">
    <citation type="journal article" date="2019" name="Sci. Rep.">
        <title>Comparative genomics of chytrid fungi reveal insights into the obligate biotrophic and pathogenic lifestyle of Synchytrium endobioticum.</title>
        <authorList>
            <person name="van de Vossenberg B.T.L.H."/>
            <person name="Warris S."/>
            <person name="Nguyen H.D.T."/>
            <person name="van Gent-Pelzer M.P.E."/>
            <person name="Joly D.L."/>
            <person name="van de Geest H.C."/>
            <person name="Bonants P.J.M."/>
            <person name="Smith D.S."/>
            <person name="Levesque C.A."/>
            <person name="van der Lee T.A.J."/>
        </authorList>
    </citation>
    <scope>NUCLEOTIDE SEQUENCE [LARGE SCALE GENOMIC DNA]</scope>
    <source>
        <strain evidence="6 7">CBS 675.73</strain>
    </source>
</reference>
<keyword evidence="2 3" id="KW-0040">ANK repeat</keyword>
<dbReference type="PROSITE" id="PS50297">
    <property type="entry name" value="ANK_REP_REGION"/>
    <property type="match status" value="3"/>
</dbReference>
<feature type="coiled-coil region" evidence="4">
    <location>
        <begin position="2404"/>
        <end position="2543"/>
    </location>
</feature>
<feature type="compositionally biased region" description="Low complexity" evidence="5">
    <location>
        <begin position="63"/>
        <end position="73"/>
    </location>
</feature>
<feature type="repeat" description="ANK" evidence="3">
    <location>
        <begin position="180"/>
        <end position="212"/>
    </location>
</feature>
<feature type="compositionally biased region" description="Basic and acidic residues" evidence="5">
    <location>
        <begin position="504"/>
        <end position="518"/>
    </location>
</feature>
<dbReference type="SUPFAM" id="SSF48403">
    <property type="entry name" value="Ankyrin repeat"/>
    <property type="match status" value="1"/>
</dbReference>
<evidence type="ECO:0000256" key="2">
    <source>
        <dbReference type="ARBA" id="ARBA00023043"/>
    </source>
</evidence>
<dbReference type="STRING" id="246404.A0A507FKP9"/>
<feature type="compositionally biased region" description="Polar residues" evidence="5">
    <location>
        <begin position="867"/>
        <end position="881"/>
    </location>
</feature>
<evidence type="ECO:0000256" key="5">
    <source>
        <dbReference type="SAM" id="MobiDB-lite"/>
    </source>
</evidence>
<feature type="repeat" description="ANK" evidence="3">
    <location>
        <begin position="282"/>
        <end position="314"/>
    </location>
</feature>
<feature type="coiled-coil region" evidence="4">
    <location>
        <begin position="1843"/>
        <end position="1961"/>
    </location>
</feature>
<feature type="compositionally biased region" description="Basic and acidic residues" evidence="5">
    <location>
        <begin position="2350"/>
        <end position="2364"/>
    </location>
</feature>
<dbReference type="Proteomes" id="UP000320333">
    <property type="component" value="Unassembled WGS sequence"/>
</dbReference>
<dbReference type="SMART" id="SM00248">
    <property type="entry name" value="ANK"/>
    <property type="match status" value="6"/>
</dbReference>
<feature type="coiled-coil region" evidence="4">
    <location>
        <begin position="1689"/>
        <end position="1765"/>
    </location>
</feature>
<feature type="region of interest" description="Disordered" evidence="5">
    <location>
        <begin position="375"/>
        <end position="442"/>
    </location>
</feature>
<dbReference type="OrthoDB" id="194358at2759"/>
<protein>
    <submittedName>
        <fullName evidence="6">Uncharacterized protein</fullName>
    </submittedName>
</protein>
<accession>A0A507FKP9</accession>
<evidence type="ECO:0000256" key="4">
    <source>
        <dbReference type="SAM" id="Coils"/>
    </source>
</evidence>
<proteinExistence type="predicted"/>
<dbReference type="Gene3D" id="1.25.40.20">
    <property type="entry name" value="Ankyrin repeat-containing domain"/>
    <property type="match status" value="2"/>
</dbReference>
<evidence type="ECO:0000256" key="3">
    <source>
        <dbReference type="PROSITE-ProRule" id="PRU00023"/>
    </source>
</evidence>
<dbReference type="InterPro" id="IPR036770">
    <property type="entry name" value="Ankyrin_rpt-contain_sf"/>
</dbReference>
<keyword evidence="1" id="KW-0677">Repeat</keyword>
<feature type="region of interest" description="Disordered" evidence="5">
    <location>
        <begin position="867"/>
        <end position="889"/>
    </location>
</feature>
<dbReference type="InterPro" id="IPR002110">
    <property type="entry name" value="Ankyrin_rpt"/>
</dbReference>
<feature type="compositionally biased region" description="Basic and acidic residues" evidence="5">
    <location>
        <begin position="384"/>
        <end position="395"/>
    </location>
</feature>
<dbReference type="EMBL" id="QEAP01000031">
    <property type="protein sequence ID" value="TPX76979.1"/>
    <property type="molecule type" value="Genomic_DNA"/>
</dbReference>
<dbReference type="SUPFAM" id="SSF57997">
    <property type="entry name" value="Tropomyosin"/>
    <property type="match status" value="1"/>
</dbReference>
<feature type="coiled-coil region" evidence="4">
    <location>
        <begin position="1288"/>
        <end position="1336"/>
    </location>
</feature>
<feature type="coiled-coil region" evidence="4">
    <location>
        <begin position="2651"/>
        <end position="2770"/>
    </location>
</feature>
<gene>
    <name evidence="6" type="ORF">CcCBS67573_g01752</name>
</gene>
<feature type="coiled-coil region" evidence="4">
    <location>
        <begin position="1372"/>
        <end position="1413"/>
    </location>
</feature>
<sequence length="3164" mass="354748">MSKKGFSSPLFGKRKGSAAPSISEDQESKRLAKKADEKTADRLDVLRNHHSRVASATSHTSRESATSNASSSLPPLAVSARADISTMTAEKIKCATYLESRKLNSLQAAVHSGDLRKLRALVAEKGRDVNKLDTYHGFTALHLAVDENKYDAAVILMDSSVALAHKNPLKVIDLNAVNREGRTALVIAVIRGFSDIVHLLVKRSASLHAQDVLGCTALHYAVCLGDVTAFKLLTDAGAKTDVVDKSGIPLFFHAIKNKRTPIAENLLGNISTADINQAYGADKSTALHFAVQHSMISIVHALIEKGANPVALDAEKRKPVERIDYTDYDEELVDFLTLTEMSMFGSVTSFVEEEGAEAKSVLEIISKSVASLVSPKGSQSQLMRSEHPAESEPAKGEVAAPDGVQPSEQEQTSSSFSVSHKDKNDVNTSPMLSYHDDELSVSDYGNDQVSAEVHIVVPSAETPDTEGDLVPDTNQLAPKEMDLDSVSVGPSVLSSSDSQSSSRRVADKVEAFDTKDESDASSQSASEPYASEIVLSDDDSDELMILPADDIPQTNIQTSIEEAICETEEFITAMFEAPEPRRIQVQLHEEVNQNQTVDKEQNELARECVHEMLETDISPSSTAVSTEQKNEDIKDAVAKTWPIDASRSDACIDTLQRELIDKNATIASLQQQIQSDAAAFQSRLDSLLTEKYKPNAEQITMDRTHVEFTESKSQLQQSQNHAQDSTDNWQIRYANLEADLSQEQSHNSVLEFEMNAMLAKSKVVEKHAADLEQLLKTSDDKIAAMDLQNDRFIEQIALLQCEVVFLTDKLGATEKALENETESRHILESKLEEGQLKNAEIIEELTAAVDEVESLQNKVRDLESKVSQLEQETQTAQTSHLENVHSQEQNERGFLSVQSRLQQELEAKEKLQRSNLKLETELSAMKTELAINKAIINSRDSQIESFRESLKDTSAHHAAQAMSDRCSEVVSTEQSVKRSTDDSIAKYYEAEISVLNQRLNDEVAFRTAQKSESLHILTTIASLEDSLADIQSKYEEQSQQLSTTESIKNEALNDIQELRFSMEDLKSSHEKQLKKRDDLIQEQLQTIRSLENAAQDLKSQLAVIQKEKADIKKLRDESLAEFREKLSQLQNELFEMQKKNVVEVDSLRTNHIAAISHVEDMLAASKKETAKAKQSLEAVNEDAVQLQTAVDAKNDYISNLEETVAQLESSNNSLRSLNQSSEQNQESLVEEIATLKREYEKTRSDLSSAVRKIDHLATELSDSQICNEQILEKSNELKQTSSSLAAENQTLQNAIEDFQIRFERLESSLSQEVTKKNQLQSELDAMTKNHSTCQEDIGKLILEVVGMAKTLDLQFMQQKSQTDRIHADVISSENLKVELNNTQDNLTDALEKIQILESKLNEKSLQLSQLDTEASSESDRYLEMKQKYEISLSLESDTKNQLQALESQVLTDNAAADAQNASLRDKLLELKSQLENASIEHEGRFDILQSSLSRETNENSCLKAELDSQKGKLEDLRRTLDESQSRELDLQQQLQVLRNAKAQYSKTSNNDKPSVSEEEQGLKLQLGAARAEIEQLELRISKISTAFCEVRVENGHLKKETSNALGTMSAALETEKKLPSENAESNEVTQVRIHIEKLMDFNEKGEPIRQHGNVTEQQVEQSMGTLTDQSILSIQNNSQEASEAWNSPLELLEMKVNRYESERAILMAQQDAYQQEIAQLENDMCESEREFDAMILEKSDLETTVAQQETAIAQYVHEKEDLTHQIFKLTSELEEAHKSMQNDAQVASRLQKQHSEEIAKLRCEPEFSNSVQLSAEVANKHETSVLTAELSRNDESEAFEAKVNSLKLENGQLSDKVAALLEKCGKLESEKDSLESDLMDLKYAIDSLTETEQDLREEAAQLKNKEPLQLERINTLELGFQKAEKENERLESCLEISRMELQASLEKLQESKQSILELAAEKDALTALSKNNSVAIKDLESLSIYHQTELEKMSSALKAETRKASKFEQISQQLSSLAHLPESSQRNDRNSASSQIESTETLAEEIVHTASKKSHKAYSGKDGNVSAALRDLHLLMNQEVRAVVMKLTNLEDSINTDTVKMSTLIDEVNADQQVESDVKNIFTNVFGTQCERSIEAKSVLSSATKKTQSTLSLFEQDFVAIIADLEAKEMRQKNEIANLESRCIQYQESIQELNLRAQESEEKMKESKMYIKKLEATAADLESSLLETESQLSKSDRSQSLGFEREKAAREHFERAFESLQNDFENLKAQRGQNKSNHQNLQAEIFELGNTLDSAQKDLGTCRSENCRLNGLISSLKEQITELESEGVRKASDLEKLKQQLLISAGQSSKSEEKSQQLQREAKHMKESLGGLETVRLEQLQMISTLKEQVFEGQEMLRVKDAEYKQVHSELAKTDSKVKNLEDQKEEMQSALTSSARKVSQLQENLKAKNSLAESLNLKLEESEELLSNSQKEIAEQGATILKMSQKVSEMTACMKEREDSLSKLQSKIIVLESNQSNSDLEVRLLRQELESVQLQNAGLKESVLAKNKEIQHHQTQLQSYAPKEVTLTHEAANELLRNEILALKNALGAQGAIEDAKIIPNASSPLQLCEANENIETLQKESNNLKYLLASKDTQIRQMESAVRSCKADVSEANGKCSSLEQSIERLNAQVIELKGMLKTKDQAVTQLKLKDLKQQEVINQFEYEKSDLQGQLELLRAQVSHYTEAIETKWQPQHSSFQKRLNELSNSLQEANMNNSLLQNEIAQFKSLHSITGSAVPNTPALLTDPKESQKIMESLASLKLELGQLRSTLNNNTESSNDILQHEGLQRILESFKSALHILSSKIHDAELKNRVPPSLNHSNDEESTHFKAVKAELISEIEALESKLRQSRRDHASAEDRALLLEDKLQTSKNCTEQAQIDLQEAQHQLRLAASEIRGLKADRYSESIDPSTVNALKADNVKLQDSLNSLKLQAEREISSLMCEISEHEGEISKLKKDLSQSSTLTQRYEYHVQNLQWTLKIQTEAHEETKASLSHEAQTVRRLKLDMEEMHKKFTTENARDLTQRNTYQVASISKNVLEADSHRQQIKFWKKKVQKLQAQVEAANELYDSKLDTICSKLEQSAIQWHQAELNLVQAVDHTARDDRIKLLKTDLKSIIRSINA</sequence>
<evidence type="ECO:0000313" key="6">
    <source>
        <dbReference type="EMBL" id="TPX76979.1"/>
    </source>
</evidence>
<comment type="caution">
    <text evidence="6">The sequence shown here is derived from an EMBL/GenBank/DDBJ whole genome shotgun (WGS) entry which is preliminary data.</text>
</comment>
<organism evidence="6 7">
    <name type="scientific">Chytriomyces confervae</name>
    <dbReference type="NCBI Taxonomy" id="246404"/>
    <lineage>
        <taxon>Eukaryota</taxon>
        <taxon>Fungi</taxon>
        <taxon>Fungi incertae sedis</taxon>
        <taxon>Chytridiomycota</taxon>
        <taxon>Chytridiomycota incertae sedis</taxon>
        <taxon>Chytridiomycetes</taxon>
        <taxon>Chytridiales</taxon>
        <taxon>Chytriomycetaceae</taxon>
        <taxon>Chytriomyces</taxon>
    </lineage>
</organism>
<feature type="region of interest" description="Disordered" evidence="5">
    <location>
        <begin position="485"/>
        <end position="531"/>
    </location>
</feature>
<dbReference type="PROSITE" id="PS50088">
    <property type="entry name" value="ANK_REPEAT"/>
    <property type="match status" value="3"/>
</dbReference>
<keyword evidence="7" id="KW-1185">Reference proteome</keyword>
<dbReference type="Pfam" id="PF00023">
    <property type="entry name" value="Ank"/>
    <property type="match status" value="1"/>
</dbReference>
<feature type="compositionally biased region" description="Low complexity" evidence="5">
    <location>
        <begin position="485"/>
        <end position="502"/>
    </location>
</feature>
<feature type="coiled-coil region" evidence="4">
    <location>
        <begin position="1020"/>
        <end position="1252"/>
    </location>
</feature>
<feature type="compositionally biased region" description="Polar residues" evidence="5">
    <location>
        <begin position="2030"/>
        <end position="2040"/>
    </location>
</feature>
<keyword evidence="4" id="KW-0175">Coiled coil</keyword>
<feature type="coiled-coil region" evidence="4">
    <location>
        <begin position="3082"/>
        <end position="3116"/>
    </location>
</feature>
<feature type="region of interest" description="Disordered" evidence="5">
    <location>
        <begin position="2345"/>
        <end position="2364"/>
    </location>
</feature>
<name>A0A507FKP9_9FUNG</name>
<dbReference type="PANTHER" id="PTHR24126:SF14">
    <property type="entry name" value="ANK_REP_REGION DOMAIN-CONTAINING PROTEIN"/>
    <property type="match status" value="1"/>
</dbReference>
<evidence type="ECO:0000256" key="1">
    <source>
        <dbReference type="ARBA" id="ARBA00022737"/>
    </source>
</evidence>
<feature type="compositionally biased region" description="Basic and acidic residues" evidence="5">
    <location>
        <begin position="26"/>
        <end position="47"/>
    </location>
</feature>
<feature type="repeat" description="ANK" evidence="3">
    <location>
        <begin position="213"/>
        <end position="245"/>
    </location>
</feature>
<feature type="region of interest" description="Disordered" evidence="5">
    <location>
        <begin position="1"/>
        <end position="73"/>
    </location>
</feature>
<feature type="region of interest" description="Disordered" evidence="5">
    <location>
        <begin position="2017"/>
        <end position="2040"/>
    </location>
</feature>
<dbReference type="Gene3D" id="1.20.5.340">
    <property type="match status" value="1"/>
</dbReference>
<evidence type="ECO:0000313" key="7">
    <source>
        <dbReference type="Proteomes" id="UP000320333"/>
    </source>
</evidence>
<feature type="coiled-coil region" evidence="4">
    <location>
        <begin position="1453"/>
        <end position="1586"/>
    </location>
</feature>
<dbReference type="Pfam" id="PF12796">
    <property type="entry name" value="Ank_2"/>
    <property type="match status" value="1"/>
</dbReference>
<feature type="compositionally biased region" description="Polar residues" evidence="5">
    <location>
        <begin position="406"/>
        <end position="418"/>
    </location>
</feature>
<dbReference type="PANTHER" id="PTHR24126">
    <property type="entry name" value="ANKYRIN REPEAT, PH AND SEC7 DOMAIN CONTAINING PROTEIN SECG-RELATED"/>
    <property type="match status" value="1"/>
</dbReference>